<evidence type="ECO:0000313" key="1">
    <source>
        <dbReference type="EMBL" id="CAH7665843.1"/>
    </source>
</evidence>
<organism evidence="1 2">
    <name type="scientific">Phakopsora pachyrhizi</name>
    <name type="common">Asian soybean rust disease fungus</name>
    <dbReference type="NCBI Taxonomy" id="170000"/>
    <lineage>
        <taxon>Eukaryota</taxon>
        <taxon>Fungi</taxon>
        <taxon>Dikarya</taxon>
        <taxon>Basidiomycota</taxon>
        <taxon>Pucciniomycotina</taxon>
        <taxon>Pucciniomycetes</taxon>
        <taxon>Pucciniales</taxon>
        <taxon>Phakopsoraceae</taxon>
        <taxon>Phakopsora</taxon>
    </lineage>
</organism>
<evidence type="ECO:0000313" key="2">
    <source>
        <dbReference type="Proteomes" id="UP001153365"/>
    </source>
</evidence>
<protein>
    <submittedName>
        <fullName evidence="1">Expressed protein</fullName>
    </submittedName>
</protein>
<dbReference type="Proteomes" id="UP001153365">
    <property type="component" value="Unassembled WGS sequence"/>
</dbReference>
<dbReference type="AlphaFoldDB" id="A0AAV0AEA4"/>
<gene>
    <name evidence="1" type="ORF">PPACK8108_LOCUS136</name>
</gene>
<name>A0AAV0AEA4_PHAPC</name>
<accession>A0AAV0AEA4</accession>
<sequence length="441" mass="50968">MRMFEDFIKSSKSTHLTLAVLGTLIFHEVKGSFAQSGEMIKTSMLTHPDGFLNKYPDSKIISSPLFENDIRSSQGVRALAGSLKNEQLSYVGKDSESFAKSIKGLPISQEDELLEQTTKYLTSKSHPDLILQNIDNLCQKILGSTSKNLDGAMSLNYNVKRTWLTKLINVFSKISDDETRSKLFGNNNVISLLASEYHFIINKPDHKLALQTSVAGMIFIEKEIDHLQPILSFFNEEKQKLFRHKYFVYEVESLSAFGSQKLNKKFYELFSLLPSLKKEKGLEVKKDLIEKLLMKKDLPKLDKFLTYNEAREQYETLAQILDYLIHYNDEIKAEDFENIPENKLYELLKLISDEHENFQSQVYNDKYLTTYKNKIDEVTKTLNEQQKDSSIFKISKELLVHLEYLKYSNNEMKQLENLLDARVSGLARGQSKNSRMSRKLL</sequence>
<comment type="caution">
    <text evidence="1">The sequence shown here is derived from an EMBL/GenBank/DDBJ whole genome shotgun (WGS) entry which is preliminary data.</text>
</comment>
<dbReference type="EMBL" id="CALTRL010000009">
    <property type="protein sequence ID" value="CAH7665843.1"/>
    <property type="molecule type" value="Genomic_DNA"/>
</dbReference>
<reference evidence="1" key="1">
    <citation type="submission" date="2022-06" db="EMBL/GenBank/DDBJ databases">
        <authorList>
            <consortium name="SYNGENTA / RWTH Aachen University"/>
        </authorList>
    </citation>
    <scope>NUCLEOTIDE SEQUENCE</scope>
</reference>
<keyword evidence="2" id="KW-1185">Reference proteome</keyword>
<proteinExistence type="predicted"/>